<dbReference type="Pfam" id="PF14200">
    <property type="entry name" value="RicinB_lectin_2"/>
    <property type="match status" value="1"/>
</dbReference>
<organism evidence="3 4">
    <name type="scientific">Rhizoctonia solani</name>
    <dbReference type="NCBI Taxonomy" id="456999"/>
    <lineage>
        <taxon>Eukaryota</taxon>
        <taxon>Fungi</taxon>
        <taxon>Dikarya</taxon>
        <taxon>Basidiomycota</taxon>
        <taxon>Agaricomycotina</taxon>
        <taxon>Agaricomycetes</taxon>
        <taxon>Cantharellales</taxon>
        <taxon>Ceratobasidiaceae</taxon>
        <taxon>Rhizoctonia</taxon>
    </lineage>
</organism>
<dbReference type="SUPFAM" id="SSF50370">
    <property type="entry name" value="Ricin B-like lectins"/>
    <property type="match status" value="1"/>
</dbReference>
<dbReference type="PROSITE" id="PS50231">
    <property type="entry name" value="RICIN_B_LECTIN"/>
    <property type="match status" value="1"/>
</dbReference>
<dbReference type="Gene3D" id="2.80.10.50">
    <property type="match status" value="1"/>
</dbReference>
<feature type="region of interest" description="Disordered" evidence="1">
    <location>
        <begin position="155"/>
        <end position="181"/>
    </location>
</feature>
<dbReference type="AlphaFoldDB" id="A0A0K6FTS8"/>
<protein>
    <recommendedName>
        <fullName evidence="2">Ricin B lectin domain-containing protein</fullName>
    </recommendedName>
</protein>
<evidence type="ECO:0000259" key="2">
    <source>
        <dbReference type="Pfam" id="PF14200"/>
    </source>
</evidence>
<proteinExistence type="predicted"/>
<dbReference type="EMBL" id="CYGV01000891">
    <property type="protein sequence ID" value="CUA69685.1"/>
    <property type="molecule type" value="Genomic_DNA"/>
</dbReference>
<dbReference type="CDD" id="cd23455">
    <property type="entry name" value="beta-trefoil_Ricin_RSA"/>
    <property type="match status" value="1"/>
</dbReference>
<gene>
    <name evidence="3" type="ORF">RSOLAG22IIIB_08608</name>
</gene>
<name>A0A0K6FTS8_9AGAM</name>
<keyword evidence="4" id="KW-1185">Reference proteome</keyword>
<dbReference type="InterPro" id="IPR035992">
    <property type="entry name" value="Ricin_B-like_lectins"/>
</dbReference>
<reference evidence="3 4" key="1">
    <citation type="submission" date="2015-07" db="EMBL/GenBank/DDBJ databases">
        <authorList>
            <person name="Noorani M."/>
        </authorList>
    </citation>
    <scope>NUCLEOTIDE SEQUENCE [LARGE SCALE GENOMIC DNA]</scope>
    <source>
        <strain evidence="3">BBA 69670</strain>
    </source>
</reference>
<dbReference type="Proteomes" id="UP000044841">
    <property type="component" value="Unassembled WGS sequence"/>
</dbReference>
<feature type="domain" description="Ricin B lectin" evidence="2">
    <location>
        <begin position="45"/>
        <end position="127"/>
    </location>
</feature>
<evidence type="ECO:0000313" key="4">
    <source>
        <dbReference type="Proteomes" id="UP000044841"/>
    </source>
</evidence>
<accession>A0A0K6FTS8</accession>
<evidence type="ECO:0000256" key="1">
    <source>
        <dbReference type="SAM" id="MobiDB-lite"/>
    </source>
</evidence>
<evidence type="ECO:0000313" key="3">
    <source>
        <dbReference type="EMBL" id="CUA69685.1"/>
    </source>
</evidence>
<dbReference type="InterPro" id="IPR000772">
    <property type="entry name" value="Ricin_B_lectin"/>
</dbReference>
<sequence>MTQRQRVPAGFYILRNVSTGTVLDLWGGSAAENTPVIGYALHGGDNQKWQLEWAGSEPIMTLRNVKSGTYLSCKDVRPGGKVTGSATPQRWSVTAASSGYALELANHGYVLDVTASNPENETPIIIYPNYATDNQKWTFLTLSEPVAQVTIQRSLSSVPPHQPPGEGVASPRPARTNPQKGSGHILAGYQHEIVNKYSFQWSWVEPRSGIPIPLTFNVNTDFGVPSFKSIGAPDEDGLQVDYDRALGQPHGFCSFSGTIGRGRLYIEIPAWTIEISGEIEGGPVVGSRFSGNGGWYS</sequence>